<dbReference type="HOGENOM" id="CLU_030571_4_1_5"/>
<dbReference type="PANTHER" id="PTHR43705">
    <property type="entry name" value="HYDROXYACYLGLUTATHIONE HYDROLASE"/>
    <property type="match status" value="1"/>
</dbReference>
<dbReference type="InterPro" id="IPR001279">
    <property type="entry name" value="Metallo-B-lactamas"/>
</dbReference>
<dbReference type="PANTHER" id="PTHR43705:SF1">
    <property type="entry name" value="HYDROXYACYLGLUTATHIONE HYDROLASE GLOB"/>
    <property type="match status" value="1"/>
</dbReference>
<dbReference type="SMART" id="SM00849">
    <property type="entry name" value="Lactamase_B"/>
    <property type="match status" value="1"/>
</dbReference>
<feature type="domain" description="Metallo-beta-lactamase" evidence="8">
    <location>
        <begin position="24"/>
        <end position="182"/>
    </location>
</feature>
<dbReference type="GO" id="GO:0046872">
    <property type="term" value="F:metal ion binding"/>
    <property type="evidence" value="ECO:0007669"/>
    <property type="project" value="UniProtKB-KW"/>
</dbReference>
<dbReference type="eggNOG" id="COG0491">
    <property type="taxonomic scope" value="Bacteria"/>
</dbReference>
<dbReference type="CDD" id="cd07723">
    <property type="entry name" value="hydroxyacylglutathione_hydrolase_MBL-fold"/>
    <property type="match status" value="1"/>
</dbReference>
<evidence type="ECO:0000256" key="4">
    <source>
        <dbReference type="ARBA" id="ARBA00022723"/>
    </source>
</evidence>
<dbReference type="PIRSF" id="PIRSF005457">
    <property type="entry name" value="Glx"/>
    <property type="match status" value="1"/>
</dbReference>
<evidence type="ECO:0000256" key="1">
    <source>
        <dbReference type="ARBA" id="ARBA00001623"/>
    </source>
</evidence>
<comment type="function">
    <text evidence="7">Thiolesterase that catalyzes the hydrolysis of S-D-lactoyl-glutathione to form glutathione and D-lactic acid.</text>
</comment>
<comment type="cofactor">
    <cofactor evidence="7">
        <name>Zn(2+)</name>
        <dbReference type="ChEBI" id="CHEBI:29105"/>
    </cofactor>
    <text evidence="7">Binds 2 Zn(2+) ions per subunit.</text>
</comment>
<dbReference type="AlphaFoldDB" id="D8JU15"/>
<feature type="binding site" evidence="7">
    <location>
        <position position="71"/>
    </location>
    <ligand>
        <name>Zn(2+)</name>
        <dbReference type="ChEBI" id="CHEBI:29105"/>
        <label>2</label>
    </ligand>
</feature>
<evidence type="ECO:0000313" key="10">
    <source>
        <dbReference type="Proteomes" id="UP000002033"/>
    </source>
</evidence>
<accession>D8JU15</accession>
<evidence type="ECO:0000256" key="6">
    <source>
        <dbReference type="ARBA" id="ARBA00022833"/>
    </source>
</evidence>
<feature type="binding site" evidence="7">
    <location>
        <position position="125"/>
    </location>
    <ligand>
        <name>Zn(2+)</name>
        <dbReference type="ChEBI" id="CHEBI:29105"/>
        <label>1</label>
    </ligand>
</feature>
<organism evidence="9 10">
    <name type="scientific">Hyphomicrobium denitrificans (strain ATCC 51888 / DSM 1869 / NCIMB 11706 / TK 0415)</name>
    <dbReference type="NCBI Taxonomy" id="582899"/>
    <lineage>
        <taxon>Bacteria</taxon>
        <taxon>Pseudomonadati</taxon>
        <taxon>Pseudomonadota</taxon>
        <taxon>Alphaproteobacteria</taxon>
        <taxon>Hyphomicrobiales</taxon>
        <taxon>Hyphomicrobiaceae</taxon>
        <taxon>Hyphomicrobium</taxon>
    </lineage>
</organism>
<dbReference type="InterPro" id="IPR050110">
    <property type="entry name" value="Glyoxalase_II_hydrolase"/>
</dbReference>
<keyword evidence="6 7" id="KW-0862">Zinc</keyword>
<evidence type="ECO:0000313" key="9">
    <source>
        <dbReference type="EMBL" id="ADJ24563.1"/>
    </source>
</evidence>
<comment type="pathway">
    <text evidence="2 7">Secondary metabolite metabolism; methylglyoxal degradation; (R)-lactate from methylglyoxal: step 2/2.</text>
</comment>
<dbReference type="InterPro" id="IPR036866">
    <property type="entry name" value="RibonucZ/Hydroxyglut_hydro"/>
</dbReference>
<dbReference type="STRING" id="582899.Hden_2767"/>
<dbReference type="UniPathway" id="UPA00619">
    <property type="reaction ID" value="UER00676"/>
</dbReference>
<dbReference type="InterPro" id="IPR032282">
    <property type="entry name" value="HAGH_C"/>
</dbReference>
<feature type="binding site" evidence="7">
    <location>
        <position position="144"/>
    </location>
    <ligand>
        <name>Zn(2+)</name>
        <dbReference type="ChEBI" id="CHEBI:29105"/>
        <label>2</label>
    </ligand>
</feature>
<name>D8JU15_HYPDA</name>
<proteinExistence type="inferred from homology"/>
<dbReference type="Pfam" id="PF00753">
    <property type="entry name" value="Lactamase_B"/>
    <property type="match status" value="1"/>
</dbReference>
<comment type="similarity">
    <text evidence="3 7">Belongs to the metallo-beta-lactamase superfamily. Glyoxalase II family.</text>
</comment>
<dbReference type="HAMAP" id="MF_01374">
    <property type="entry name" value="Glyoxalase_2"/>
    <property type="match status" value="1"/>
</dbReference>
<dbReference type="EC" id="3.1.2.6" evidence="7"/>
<evidence type="ECO:0000256" key="7">
    <source>
        <dbReference type="HAMAP-Rule" id="MF_01374"/>
    </source>
</evidence>
<dbReference type="KEGG" id="hdn:Hden_2767"/>
<reference evidence="10" key="1">
    <citation type="journal article" date="2011" name="J. Bacteriol.">
        <title>Genome sequences of eight morphologically diverse alphaproteobacteria.</title>
        <authorList>
            <consortium name="US DOE Joint Genome Institute"/>
            <person name="Brown P.J."/>
            <person name="Kysela D.T."/>
            <person name="Buechlein A."/>
            <person name="Hemmerich C."/>
            <person name="Brun Y.V."/>
        </authorList>
    </citation>
    <scope>NUCLEOTIDE SEQUENCE [LARGE SCALE GENOMIC DNA]</scope>
    <source>
        <strain evidence="10">ATCC 51888 / DSM 1869 / NCIB 11706 / TK 0415</strain>
    </source>
</reference>
<dbReference type="GO" id="GO:0019243">
    <property type="term" value="P:methylglyoxal catabolic process to D-lactate via S-lactoyl-glutathione"/>
    <property type="evidence" value="ECO:0007669"/>
    <property type="project" value="UniProtKB-UniRule"/>
</dbReference>
<feature type="binding site" evidence="7">
    <location>
        <position position="69"/>
    </location>
    <ligand>
        <name>Zn(2+)</name>
        <dbReference type="ChEBI" id="CHEBI:29105"/>
        <label>1</label>
    </ligand>
</feature>
<feature type="binding site" evidence="7">
    <location>
        <position position="182"/>
    </location>
    <ligand>
        <name>Zn(2+)</name>
        <dbReference type="ChEBI" id="CHEBI:29105"/>
        <label>2</label>
    </ligand>
</feature>
<dbReference type="NCBIfam" id="TIGR03413">
    <property type="entry name" value="GSH_gloB"/>
    <property type="match status" value="1"/>
</dbReference>
<dbReference type="Gene3D" id="3.60.15.10">
    <property type="entry name" value="Ribonuclease Z/Hydroxyacylglutathione hydrolase-like"/>
    <property type="match status" value="1"/>
</dbReference>
<keyword evidence="5 7" id="KW-0378">Hydrolase</keyword>
<dbReference type="EMBL" id="CP002083">
    <property type="protein sequence ID" value="ADJ24563.1"/>
    <property type="molecule type" value="Genomic_DNA"/>
</dbReference>
<keyword evidence="10" id="KW-1185">Reference proteome</keyword>
<protein>
    <recommendedName>
        <fullName evidence="7">Hydroxyacylglutathione hydrolase</fullName>
        <ecNumber evidence="7">3.1.2.6</ecNumber>
    </recommendedName>
    <alternativeName>
        <fullName evidence="7">Glyoxalase II</fullName>
        <shortName evidence="7">Glx II</shortName>
    </alternativeName>
</protein>
<sequence>MSVEPYQTLGMATFEIVLLPCLADNYCVLLHDPVSGETAAIDAPQAATIKAALDARNWRLNHLFITHHHTDHTAGIAELKGHYGASVTGPEAEAERIPGLTRGVTEATQLEFAGHPIRVLETPGHTLGHVTFHLPDDGLVFTGDTLFSLGCGRIFEGDPQMMWNSVSKIAALPGDTRIYCGHEYTLGNARFAMNVELENAALKARVADVEAARTAGEATIPTTIDLEKATNPFLRPGSRMIRARLGLDGAPDWEVFARLRQLKNKA</sequence>
<evidence type="ECO:0000259" key="8">
    <source>
        <dbReference type="SMART" id="SM00849"/>
    </source>
</evidence>
<evidence type="ECO:0000256" key="5">
    <source>
        <dbReference type="ARBA" id="ARBA00022801"/>
    </source>
</evidence>
<feature type="binding site" evidence="7">
    <location>
        <position position="72"/>
    </location>
    <ligand>
        <name>Zn(2+)</name>
        <dbReference type="ChEBI" id="CHEBI:29105"/>
        <label>2</label>
    </ligand>
</feature>
<dbReference type="SUPFAM" id="SSF56281">
    <property type="entry name" value="Metallo-hydrolase/oxidoreductase"/>
    <property type="match status" value="1"/>
</dbReference>
<feature type="binding site" evidence="7">
    <location>
        <position position="67"/>
    </location>
    <ligand>
        <name>Zn(2+)</name>
        <dbReference type="ChEBI" id="CHEBI:29105"/>
        <label>1</label>
    </ligand>
</feature>
<gene>
    <name evidence="7" type="primary">gloB</name>
    <name evidence="9" type="ordered locus">Hden_2767</name>
</gene>
<comment type="catalytic activity">
    <reaction evidence="1 7">
        <text>an S-(2-hydroxyacyl)glutathione + H2O = a 2-hydroxy carboxylate + glutathione + H(+)</text>
        <dbReference type="Rhea" id="RHEA:21864"/>
        <dbReference type="ChEBI" id="CHEBI:15377"/>
        <dbReference type="ChEBI" id="CHEBI:15378"/>
        <dbReference type="ChEBI" id="CHEBI:57925"/>
        <dbReference type="ChEBI" id="CHEBI:58896"/>
        <dbReference type="ChEBI" id="CHEBI:71261"/>
        <dbReference type="EC" id="3.1.2.6"/>
    </reaction>
</comment>
<dbReference type="Proteomes" id="UP000002033">
    <property type="component" value="Chromosome"/>
</dbReference>
<comment type="subunit">
    <text evidence="7">Monomer.</text>
</comment>
<evidence type="ECO:0000256" key="2">
    <source>
        <dbReference type="ARBA" id="ARBA00004963"/>
    </source>
</evidence>
<feature type="binding site" evidence="7">
    <location>
        <position position="144"/>
    </location>
    <ligand>
        <name>Zn(2+)</name>
        <dbReference type="ChEBI" id="CHEBI:29105"/>
        <label>1</label>
    </ligand>
</feature>
<dbReference type="InterPro" id="IPR035680">
    <property type="entry name" value="Clx_II_MBL"/>
</dbReference>
<keyword evidence="4 7" id="KW-0479">Metal-binding</keyword>
<dbReference type="Pfam" id="PF16123">
    <property type="entry name" value="HAGH_C"/>
    <property type="match status" value="1"/>
</dbReference>
<evidence type="ECO:0000256" key="3">
    <source>
        <dbReference type="ARBA" id="ARBA00006759"/>
    </source>
</evidence>
<dbReference type="InterPro" id="IPR017782">
    <property type="entry name" value="Hydroxyacylglutathione_Hdrlase"/>
</dbReference>
<dbReference type="GO" id="GO:0004416">
    <property type="term" value="F:hydroxyacylglutathione hydrolase activity"/>
    <property type="evidence" value="ECO:0007669"/>
    <property type="project" value="UniProtKB-UniRule"/>
</dbReference>